<feature type="binding site" evidence="14">
    <location>
        <position position="258"/>
    </location>
    <ligand>
        <name>[4Fe-4S] cluster</name>
        <dbReference type="ChEBI" id="CHEBI:49883"/>
    </ligand>
</feature>
<dbReference type="RefSeq" id="WP_088555100.1">
    <property type="nucleotide sequence ID" value="NZ_BDGJ01000197.1"/>
</dbReference>
<evidence type="ECO:0000256" key="14">
    <source>
        <dbReference type="HAMAP-Rule" id="MF_00568"/>
    </source>
</evidence>
<evidence type="ECO:0000256" key="5">
    <source>
        <dbReference type="ARBA" id="ARBA00022485"/>
    </source>
</evidence>
<dbReference type="NCBIfam" id="NF006878">
    <property type="entry name" value="PRK09375.1-2"/>
    <property type="match status" value="1"/>
</dbReference>
<evidence type="ECO:0000313" key="15">
    <source>
        <dbReference type="EMBL" id="GAW94090.1"/>
    </source>
</evidence>
<name>A0A1Z5HXT3_9FIRM</name>
<dbReference type="SUPFAM" id="SSF142754">
    <property type="entry name" value="NadA-like"/>
    <property type="match status" value="1"/>
</dbReference>
<dbReference type="GO" id="GO:0046872">
    <property type="term" value="F:metal ion binding"/>
    <property type="evidence" value="ECO:0007669"/>
    <property type="project" value="UniProtKB-KW"/>
</dbReference>
<dbReference type="EC" id="2.5.1.72" evidence="4 14"/>
<comment type="catalytic activity">
    <reaction evidence="12">
        <text>iminosuccinate + dihydroxyacetone phosphate = quinolinate + phosphate + 2 H2O + H(+)</text>
        <dbReference type="Rhea" id="RHEA:25888"/>
        <dbReference type="ChEBI" id="CHEBI:15377"/>
        <dbReference type="ChEBI" id="CHEBI:15378"/>
        <dbReference type="ChEBI" id="CHEBI:29959"/>
        <dbReference type="ChEBI" id="CHEBI:43474"/>
        <dbReference type="ChEBI" id="CHEBI:57642"/>
        <dbReference type="ChEBI" id="CHEBI:77875"/>
        <dbReference type="EC" id="2.5.1.72"/>
    </reaction>
    <physiologicalReaction direction="left-to-right" evidence="12">
        <dbReference type="Rhea" id="RHEA:25889"/>
    </physiologicalReaction>
</comment>
<dbReference type="HAMAP" id="MF_00568">
    <property type="entry name" value="NadA_type2"/>
    <property type="match status" value="1"/>
</dbReference>
<dbReference type="InterPro" id="IPR023066">
    <property type="entry name" value="Quinolinate_synth_type2"/>
</dbReference>
<sequence>MSEQLVAKIQRLKRERNAVILAHNYQLPEVQDVADYVGDSFELSRKAAATDAEVIVFCGVHFMAESAFILAPHKTVLLPERLAGCPLAETITEDDLRRKKREYPEATVVCYVNSSAAVKAESDICCTSSNAVQVVNSLPSKQVLFVPDANLAHWVAGQTDKEIIPWRGHCVTHHRVTEEDVRRAREAVPGAVIAVHPECRPEVAARADFVGSTSALLRFARETDHREIVVGTEMGILHRMKKENPHKKFYLLSPGLICPNMKMTTLDKVARALERLEPRITVPEGTRLRAAAALEKMLAVT</sequence>
<evidence type="ECO:0000256" key="10">
    <source>
        <dbReference type="ARBA" id="ARBA00023004"/>
    </source>
</evidence>
<dbReference type="GO" id="GO:0034628">
    <property type="term" value="P:'de novo' NAD+ biosynthetic process from L-aspartate"/>
    <property type="evidence" value="ECO:0007669"/>
    <property type="project" value="TreeGrafter"/>
</dbReference>
<evidence type="ECO:0000313" key="16">
    <source>
        <dbReference type="Proteomes" id="UP000197032"/>
    </source>
</evidence>
<dbReference type="UniPathway" id="UPA00253">
    <property type="reaction ID" value="UER00327"/>
</dbReference>
<keyword evidence="9 14" id="KW-0479">Metal-binding</keyword>
<feature type="binding site" evidence="14">
    <location>
        <begin position="196"/>
        <end position="198"/>
    </location>
    <ligand>
        <name>iminosuccinate</name>
        <dbReference type="ChEBI" id="CHEBI:77875"/>
    </ligand>
</feature>
<evidence type="ECO:0000256" key="7">
    <source>
        <dbReference type="ARBA" id="ARBA00022642"/>
    </source>
</evidence>
<feature type="binding site" evidence="14">
    <location>
        <position position="23"/>
    </location>
    <ligand>
        <name>iminosuccinate</name>
        <dbReference type="ChEBI" id="CHEBI:77875"/>
    </ligand>
</feature>
<dbReference type="InterPro" id="IPR036094">
    <property type="entry name" value="NadA_sf"/>
</dbReference>
<feature type="binding site" evidence="14">
    <location>
        <position position="85"/>
    </location>
    <ligand>
        <name>[4Fe-4S] cluster</name>
        <dbReference type="ChEBI" id="CHEBI:49883"/>
    </ligand>
</feature>
<feature type="binding site" evidence="14">
    <location>
        <begin position="111"/>
        <end position="113"/>
    </location>
    <ligand>
        <name>iminosuccinate</name>
        <dbReference type="ChEBI" id="CHEBI:77875"/>
    </ligand>
</feature>
<comment type="caution">
    <text evidence="15">The sequence shown here is derived from an EMBL/GenBank/DDBJ whole genome shotgun (WGS) entry which is preliminary data.</text>
</comment>
<comment type="pathway">
    <text evidence="3 14">Cofactor biosynthesis; NAD(+) biosynthesis; quinolinate from iminoaspartate: step 1/1.</text>
</comment>
<evidence type="ECO:0000256" key="6">
    <source>
        <dbReference type="ARBA" id="ARBA00022490"/>
    </source>
</evidence>
<dbReference type="PANTHER" id="PTHR30573">
    <property type="entry name" value="QUINOLINATE SYNTHETASE A"/>
    <property type="match status" value="1"/>
</dbReference>
<dbReference type="FunFam" id="3.40.50.10800:FF:000001">
    <property type="entry name" value="Quinolinate synthase A"/>
    <property type="match status" value="1"/>
</dbReference>
<evidence type="ECO:0000256" key="12">
    <source>
        <dbReference type="ARBA" id="ARBA00050125"/>
    </source>
</evidence>
<feature type="binding site" evidence="14">
    <location>
        <position position="40"/>
    </location>
    <ligand>
        <name>iminosuccinate</name>
        <dbReference type="ChEBI" id="CHEBI:77875"/>
    </ligand>
</feature>
<dbReference type="GO" id="GO:0008987">
    <property type="term" value="F:quinolinate synthetase A activity"/>
    <property type="evidence" value="ECO:0007669"/>
    <property type="project" value="UniProtKB-UniRule"/>
</dbReference>
<proteinExistence type="inferred from homology"/>
<feature type="binding site" evidence="14">
    <location>
        <position position="170"/>
    </location>
    <ligand>
        <name>[4Fe-4S] cluster</name>
        <dbReference type="ChEBI" id="CHEBI:49883"/>
    </ligand>
</feature>
<evidence type="ECO:0000256" key="8">
    <source>
        <dbReference type="ARBA" id="ARBA00022679"/>
    </source>
</evidence>
<organism evidence="15 16">
    <name type="scientific">Calderihabitans maritimus</name>
    <dbReference type="NCBI Taxonomy" id="1246530"/>
    <lineage>
        <taxon>Bacteria</taxon>
        <taxon>Bacillati</taxon>
        <taxon>Bacillota</taxon>
        <taxon>Clostridia</taxon>
        <taxon>Neomoorellales</taxon>
        <taxon>Calderihabitantaceae</taxon>
        <taxon>Calderihabitans</taxon>
    </lineage>
</organism>
<keyword evidence="6 14" id="KW-0963">Cytoplasm</keyword>
<evidence type="ECO:0000256" key="13">
    <source>
        <dbReference type="ARBA" id="ARBA00073059"/>
    </source>
</evidence>
<dbReference type="Pfam" id="PF02445">
    <property type="entry name" value="NadA"/>
    <property type="match status" value="1"/>
</dbReference>
<dbReference type="GO" id="GO:0051539">
    <property type="term" value="F:4 iron, 4 sulfur cluster binding"/>
    <property type="evidence" value="ECO:0007669"/>
    <property type="project" value="UniProtKB-KW"/>
</dbReference>
<comment type="subcellular location">
    <subcellularLocation>
        <location evidence="2 14">Cytoplasm</location>
    </subcellularLocation>
</comment>
<keyword evidence="10 14" id="KW-0408">Iron</keyword>
<reference evidence="16" key="1">
    <citation type="journal article" date="2017" name="Appl. Environ. Microbiol.">
        <title>Genomic Analysis of Calderihabitans maritimus KKC1, a Thermophilic, Hydrogenogenic, Carboxydotrophic Bacterium Isolated from Marine Sediment.</title>
        <authorList>
            <person name="Omae K."/>
            <person name="Yoneda Y."/>
            <person name="Fukuyama Y."/>
            <person name="Yoshida T."/>
            <person name="Sako Y."/>
        </authorList>
    </citation>
    <scope>NUCLEOTIDE SEQUENCE [LARGE SCALE GENOMIC DNA]</scope>
    <source>
        <strain evidence="16">KKC1</strain>
    </source>
</reference>
<dbReference type="NCBIfam" id="TIGR00550">
    <property type="entry name" value="nadA"/>
    <property type="match status" value="1"/>
</dbReference>
<dbReference type="InterPro" id="IPR003473">
    <property type="entry name" value="NadA"/>
</dbReference>
<evidence type="ECO:0000256" key="4">
    <source>
        <dbReference type="ARBA" id="ARBA00012669"/>
    </source>
</evidence>
<dbReference type="NCBIfam" id="NF006879">
    <property type="entry name" value="PRK09375.1-4"/>
    <property type="match status" value="1"/>
</dbReference>
<comment type="function">
    <text evidence="1 14">Catalyzes the condensation of iminoaspartate with dihydroxyacetone phosphate to form quinolinate.</text>
</comment>
<comment type="cofactor">
    <cofactor evidence="14">
        <name>[4Fe-4S] cluster</name>
        <dbReference type="ChEBI" id="CHEBI:49883"/>
    </cofactor>
    <text evidence="14">Binds 1 [4Fe-4S] cluster per subunit.</text>
</comment>
<feature type="binding site" evidence="14">
    <location>
        <position position="213"/>
    </location>
    <ligand>
        <name>iminosuccinate</name>
        <dbReference type="ChEBI" id="CHEBI:77875"/>
    </ligand>
</feature>
<keyword evidence="7 14" id="KW-0662">Pyridine nucleotide biosynthesis</keyword>
<dbReference type="FunFam" id="3.40.50.10800:FF:000003">
    <property type="entry name" value="Quinolinate synthase A"/>
    <property type="match status" value="1"/>
</dbReference>
<keyword evidence="11 14" id="KW-0411">Iron-sulfur</keyword>
<evidence type="ECO:0000256" key="3">
    <source>
        <dbReference type="ARBA" id="ARBA00005065"/>
    </source>
</evidence>
<evidence type="ECO:0000256" key="2">
    <source>
        <dbReference type="ARBA" id="ARBA00004496"/>
    </source>
</evidence>
<accession>A0A1Z5HXT3</accession>
<gene>
    <name evidence="14" type="primary">nadA</name>
    <name evidence="15" type="ORF">KKC1_32060</name>
</gene>
<dbReference type="AlphaFoldDB" id="A0A1Z5HXT3"/>
<keyword evidence="8 14" id="KW-0808">Transferase</keyword>
<evidence type="ECO:0000256" key="11">
    <source>
        <dbReference type="ARBA" id="ARBA00023014"/>
    </source>
</evidence>
<dbReference type="GO" id="GO:0005737">
    <property type="term" value="C:cytoplasm"/>
    <property type="evidence" value="ECO:0007669"/>
    <property type="project" value="UniProtKB-SubCell"/>
</dbReference>
<protein>
    <recommendedName>
        <fullName evidence="13 14">Quinolinate synthase</fullName>
        <ecNumber evidence="4 14">2.5.1.72</ecNumber>
    </recommendedName>
</protein>
<dbReference type="EMBL" id="BDGJ01000197">
    <property type="protein sequence ID" value="GAW94090.1"/>
    <property type="molecule type" value="Genomic_DNA"/>
</dbReference>
<dbReference type="Proteomes" id="UP000197032">
    <property type="component" value="Unassembled WGS sequence"/>
</dbReference>
<dbReference type="PANTHER" id="PTHR30573:SF0">
    <property type="entry name" value="QUINOLINATE SYNTHASE, CHLOROPLASTIC"/>
    <property type="match status" value="1"/>
</dbReference>
<evidence type="ECO:0000256" key="1">
    <source>
        <dbReference type="ARBA" id="ARBA00003791"/>
    </source>
</evidence>
<dbReference type="Gene3D" id="3.40.50.10800">
    <property type="entry name" value="NadA-like"/>
    <property type="match status" value="3"/>
</dbReference>
<evidence type="ECO:0000256" key="9">
    <source>
        <dbReference type="ARBA" id="ARBA00022723"/>
    </source>
</evidence>
<keyword evidence="16" id="KW-1185">Reference proteome</keyword>
<comment type="similarity">
    <text evidence="14">Belongs to the quinolinate synthase family. Type 2 subfamily.</text>
</comment>
<keyword evidence="5 14" id="KW-0004">4Fe-4S</keyword>
<feature type="binding site" evidence="14">
    <location>
        <position position="128"/>
    </location>
    <ligand>
        <name>iminosuccinate</name>
        <dbReference type="ChEBI" id="CHEBI:77875"/>
    </ligand>
</feature>
<dbReference type="OrthoDB" id="9801204at2"/>